<dbReference type="Proteomes" id="UP000600547">
    <property type="component" value="Unassembled WGS sequence"/>
</dbReference>
<dbReference type="InterPro" id="IPR029039">
    <property type="entry name" value="Flavoprotein-like_sf"/>
</dbReference>
<feature type="domain" description="Flavodoxin-like" evidence="1">
    <location>
        <begin position="5"/>
        <end position="145"/>
    </location>
</feature>
<keyword evidence="3" id="KW-1185">Reference proteome</keyword>
<organism evidence="2 3">
    <name type="scientific">Deinococcus arenae</name>
    <dbReference type="NCBI Taxonomy" id="1452751"/>
    <lineage>
        <taxon>Bacteria</taxon>
        <taxon>Thermotogati</taxon>
        <taxon>Deinococcota</taxon>
        <taxon>Deinococci</taxon>
        <taxon>Deinococcales</taxon>
        <taxon>Deinococcaceae</taxon>
        <taxon>Deinococcus</taxon>
    </lineage>
</organism>
<accession>A0A8H9GRZ7</accession>
<dbReference type="RefSeq" id="WP_229781297.1">
    <property type="nucleotide sequence ID" value="NZ_BMQG01000015.1"/>
</dbReference>
<name>A0A8H9GRZ7_9DEIO</name>
<dbReference type="AlphaFoldDB" id="A0A8H9GRZ7"/>
<gene>
    <name evidence="2" type="ORF">GCM10008956_33040</name>
</gene>
<sequence length="160" mass="17477">MTSRALLLFSSARGQTRRVCRVLAAPHAALDLIELTPEPPRYSGGHDVVIFASPTYGQGELHHVWTTHLPQLIQSFGAAPPTQGGLLVLGDRRYHGHTFAGAVNAFHRHLRGTPLAPLLGRICVVDPRENPAWQQHASAWLDVILQEGSGGPYDDADHHH</sequence>
<dbReference type="SUPFAM" id="SSF52218">
    <property type="entry name" value="Flavoproteins"/>
    <property type="match status" value="1"/>
</dbReference>
<dbReference type="PROSITE" id="PS50902">
    <property type="entry name" value="FLAVODOXIN_LIKE"/>
    <property type="match status" value="1"/>
</dbReference>
<dbReference type="InterPro" id="IPR008254">
    <property type="entry name" value="Flavodoxin/NO_synth"/>
</dbReference>
<reference evidence="3" key="1">
    <citation type="journal article" date="2019" name="Int. J. Syst. Evol. Microbiol.">
        <title>The Global Catalogue of Microorganisms (GCM) 10K type strain sequencing project: providing services to taxonomists for standard genome sequencing and annotation.</title>
        <authorList>
            <consortium name="The Broad Institute Genomics Platform"/>
            <consortium name="The Broad Institute Genome Sequencing Center for Infectious Disease"/>
            <person name="Wu L."/>
            <person name="Ma J."/>
        </authorList>
    </citation>
    <scope>NUCLEOTIDE SEQUENCE [LARGE SCALE GENOMIC DNA]</scope>
    <source>
        <strain evidence="3">JCM 31047</strain>
    </source>
</reference>
<dbReference type="GO" id="GO:0010181">
    <property type="term" value="F:FMN binding"/>
    <property type="evidence" value="ECO:0007669"/>
    <property type="project" value="InterPro"/>
</dbReference>
<evidence type="ECO:0000313" key="3">
    <source>
        <dbReference type="Proteomes" id="UP000600547"/>
    </source>
</evidence>
<proteinExistence type="predicted"/>
<dbReference type="Gene3D" id="3.40.50.360">
    <property type="match status" value="1"/>
</dbReference>
<comment type="caution">
    <text evidence="2">The sequence shown here is derived from an EMBL/GenBank/DDBJ whole genome shotgun (WGS) entry which is preliminary data.</text>
</comment>
<evidence type="ECO:0000313" key="2">
    <source>
        <dbReference type="EMBL" id="GGM54548.1"/>
    </source>
</evidence>
<protein>
    <recommendedName>
        <fullName evidence="1">Flavodoxin-like domain-containing protein</fullName>
    </recommendedName>
</protein>
<evidence type="ECO:0000259" key="1">
    <source>
        <dbReference type="PROSITE" id="PS50902"/>
    </source>
</evidence>
<dbReference type="EMBL" id="BMQG01000015">
    <property type="protein sequence ID" value="GGM54548.1"/>
    <property type="molecule type" value="Genomic_DNA"/>
</dbReference>